<evidence type="ECO:0000313" key="5">
    <source>
        <dbReference type="Proteomes" id="UP001358417"/>
    </source>
</evidence>
<feature type="coiled-coil region" evidence="1">
    <location>
        <begin position="98"/>
        <end position="125"/>
    </location>
</feature>
<keyword evidence="1" id="KW-0175">Coiled coil</keyword>
<dbReference type="EMBL" id="JAVRRD010000038">
    <property type="protein sequence ID" value="KAK5045287.1"/>
    <property type="molecule type" value="Genomic_DNA"/>
</dbReference>
<name>A0AAV9MY67_9EURO</name>
<accession>A0AAV9MY67</accession>
<feature type="region of interest" description="Disordered" evidence="2">
    <location>
        <begin position="398"/>
        <end position="417"/>
    </location>
</feature>
<feature type="compositionally biased region" description="Low complexity" evidence="2">
    <location>
        <begin position="186"/>
        <end position="201"/>
    </location>
</feature>
<dbReference type="Pfam" id="PF12927">
    <property type="entry name" value="DUF3835"/>
    <property type="match status" value="1"/>
</dbReference>
<gene>
    <name evidence="4" type="ORF">LTR84_009393</name>
</gene>
<organism evidence="4 5">
    <name type="scientific">Exophiala bonariae</name>
    <dbReference type="NCBI Taxonomy" id="1690606"/>
    <lineage>
        <taxon>Eukaryota</taxon>
        <taxon>Fungi</taxon>
        <taxon>Dikarya</taxon>
        <taxon>Ascomycota</taxon>
        <taxon>Pezizomycotina</taxon>
        <taxon>Eurotiomycetes</taxon>
        <taxon>Chaetothyriomycetidae</taxon>
        <taxon>Chaetothyriales</taxon>
        <taxon>Herpotrichiellaceae</taxon>
        <taxon>Exophiala</taxon>
    </lineage>
</organism>
<feature type="region of interest" description="Disordered" evidence="2">
    <location>
        <begin position="537"/>
        <end position="580"/>
    </location>
</feature>
<dbReference type="AlphaFoldDB" id="A0AAV9MY67"/>
<dbReference type="GO" id="GO:0003682">
    <property type="term" value="F:chromatin binding"/>
    <property type="evidence" value="ECO:0007669"/>
    <property type="project" value="TreeGrafter"/>
</dbReference>
<evidence type="ECO:0000259" key="3">
    <source>
        <dbReference type="Pfam" id="PF12927"/>
    </source>
</evidence>
<dbReference type="SUPFAM" id="SSF46579">
    <property type="entry name" value="Prefoldin"/>
    <property type="match status" value="1"/>
</dbReference>
<reference evidence="4 5" key="1">
    <citation type="submission" date="2023-08" db="EMBL/GenBank/DDBJ databases">
        <title>Black Yeasts Isolated from many extreme environments.</title>
        <authorList>
            <person name="Coleine C."/>
            <person name="Stajich J.E."/>
            <person name="Selbmann L."/>
        </authorList>
    </citation>
    <scope>NUCLEOTIDE SEQUENCE [LARGE SCALE GENOMIC DNA]</scope>
    <source>
        <strain evidence="4 5">CCFEE 5792</strain>
    </source>
</reference>
<feature type="compositionally biased region" description="Basic and acidic residues" evidence="2">
    <location>
        <begin position="557"/>
        <end position="569"/>
    </location>
</feature>
<dbReference type="GO" id="GO:0000122">
    <property type="term" value="P:negative regulation of transcription by RNA polymerase II"/>
    <property type="evidence" value="ECO:0007669"/>
    <property type="project" value="TreeGrafter"/>
</dbReference>
<dbReference type="GO" id="GO:0003714">
    <property type="term" value="F:transcription corepressor activity"/>
    <property type="evidence" value="ECO:0007669"/>
    <property type="project" value="TreeGrafter"/>
</dbReference>
<dbReference type="PANTHER" id="PTHR15111">
    <property type="entry name" value="RNA POLYMERASE II SUBUNIT 5-MEDIATING PROTEIN NNX3"/>
    <property type="match status" value="1"/>
</dbReference>
<feature type="compositionally biased region" description="Polar residues" evidence="2">
    <location>
        <begin position="441"/>
        <end position="451"/>
    </location>
</feature>
<feature type="region of interest" description="Disordered" evidence="2">
    <location>
        <begin position="181"/>
        <end position="238"/>
    </location>
</feature>
<protein>
    <recommendedName>
        <fullName evidence="3">DUF3835 domain-containing protein</fullName>
    </recommendedName>
</protein>
<dbReference type="InterPro" id="IPR024325">
    <property type="entry name" value="DUF3835"/>
</dbReference>
<comment type="caution">
    <text evidence="4">The sequence shown here is derived from an EMBL/GenBank/DDBJ whole genome shotgun (WGS) entry which is preliminary data.</text>
</comment>
<feature type="compositionally biased region" description="Basic and acidic residues" evidence="2">
    <location>
        <begin position="218"/>
        <end position="238"/>
    </location>
</feature>
<feature type="region of interest" description="Disordered" evidence="2">
    <location>
        <begin position="360"/>
        <end position="388"/>
    </location>
</feature>
<keyword evidence="5" id="KW-1185">Reference proteome</keyword>
<proteinExistence type="predicted"/>
<evidence type="ECO:0000313" key="4">
    <source>
        <dbReference type="EMBL" id="KAK5045287.1"/>
    </source>
</evidence>
<dbReference type="InterPro" id="IPR039553">
    <property type="entry name" value="Prefoldin-like"/>
</dbReference>
<sequence>MDDAALARVERQRLELESNIAKLRKSLRHWQTLEIDYEGLKEEFLGLPEDSSLDDCLQAGLDFKAELVDEKELSSLLRVNNGRVREPSQLVDLLSKRVDYVSRNIETVRKQLSEAEKRRNALLLVEEPEHRDDAGLPLAEITEELDDSGNVISSKVQNPGADAPQLIDVLKKAGIDDLKETNGTITDSSPSTLDHTTTSSDLTKESRAGSNPGVIAKSDSETLSKDNEEEEALLRQEMHDYRNGLDEVGAIVAELDLEEDASDVSYDEDEDNFDIDSDFDDGDDDDDEESDDDTGKSKQRLRLSKDYRKQMEDLQSKLGLQNVGPEGDLSSFIKQKAATNRPAAAEAAREAALARQAEAVKSSLKGRPLDDSNIVKVEDGKKKTKKRVAFSSELDIAPESANAKAPSKDLKSEGSAQGLYTRPVLEAVVERSAPIDEKDSVSPTKPSSARPKQSLFKSARKSQPQNSIPELPVTAAATVEANEPKPPSAVITRDLVERSVWDTPTAPDLTDFSDASHKAEIALEYQRMRMKRIQAQEGGFIGDGEDDNYGEMITPIGEHDERTGKEKKISRFKAARLNNT</sequence>
<dbReference type="PANTHER" id="PTHR15111:SF0">
    <property type="entry name" value="UNCONVENTIONAL PREFOLDIN RPB5 INTERACTOR 1"/>
    <property type="match status" value="1"/>
</dbReference>
<feature type="compositionally biased region" description="Acidic residues" evidence="2">
    <location>
        <begin position="255"/>
        <end position="292"/>
    </location>
</feature>
<feature type="region of interest" description="Disordered" evidence="2">
    <location>
        <begin position="431"/>
        <end position="490"/>
    </location>
</feature>
<evidence type="ECO:0000256" key="2">
    <source>
        <dbReference type="SAM" id="MobiDB-lite"/>
    </source>
</evidence>
<dbReference type="GeneID" id="89977552"/>
<feature type="region of interest" description="Disordered" evidence="2">
    <location>
        <begin position="254"/>
        <end position="308"/>
    </location>
</feature>
<dbReference type="RefSeq" id="XP_064700919.1">
    <property type="nucleotide sequence ID" value="XM_064852933.1"/>
</dbReference>
<dbReference type="Pfam" id="PF13758">
    <property type="entry name" value="Prefoldin_3"/>
    <property type="match status" value="1"/>
</dbReference>
<evidence type="ECO:0000256" key="1">
    <source>
        <dbReference type="SAM" id="Coils"/>
    </source>
</evidence>
<dbReference type="InterPro" id="IPR052255">
    <property type="entry name" value="RNA_pol_II_subunit5-mediator"/>
</dbReference>
<dbReference type="Proteomes" id="UP001358417">
    <property type="component" value="Unassembled WGS sequence"/>
</dbReference>
<feature type="domain" description="DUF3835" evidence="3">
    <location>
        <begin position="492"/>
        <end position="577"/>
    </location>
</feature>
<dbReference type="GO" id="GO:0019212">
    <property type="term" value="F:phosphatase inhibitor activity"/>
    <property type="evidence" value="ECO:0007669"/>
    <property type="project" value="TreeGrafter"/>
</dbReference>